<evidence type="ECO:0000313" key="4">
    <source>
        <dbReference type="Proteomes" id="UP000054559"/>
    </source>
</evidence>
<protein>
    <recommendedName>
        <fullName evidence="2">Nephrocystin 3-like N-terminal domain-containing protein</fullName>
    </recommendedName>
</protein>
<feature type="domain" description="Nephrocystin 3-like N-terminal" evidence="2">
    <location>
        <begin position="47"/>
        <end position="98"/>
    </location>
</feature>
<dbReference type="AlphaFoldDB" id="A0A0J8R6G3"/>
<dbReference type="Pfam" id="PF24883">
    <property type="entry name" value="NPHP3_N"/>
    <property type="match status" value="1"/>
</dbReference>
<evidence type="ECO:0000259" key="2">
    <source>
        <dbReference type="Pfam" id="PF24883"/>
    </source>
</evidence>
<keyword evidence="1" id="KW-0677">Repeat</keyword>
<accession>A0A0J8R6G3</accession>
<organism evidence="3 4">
    <name type="scientific">Coccidioides immitis RMSCC 3703</name>
    <dbReference type="NCBI Taxonomy" id="454286"/>
    <lineage>
        <taxon>Eukaryota</taxon>
        <taxon>Fungi</taxon>
        <taxon>Dikarya</taxon>
        <taxon>Ascomycota</taxon>
        <taxon>Pezizomycotina</taxon>
        <taxon>Eurotiomycetes</taxon>
        <taxon>Eurotiomycetidae</taxon>
        <taxon>Onygenales</taxon>
        <taxon>Onygenaceae</taxon>
        <taxon>Coccidioides</taxon>
    </lineage>
</organism>
<proteinExistence type="predicted"/>
<dbReference type="InterPro" id="IPR056884">
    <property type="entry name" value="NPHP3-like_N"/>
</dbReference>
<gene>
    <name evidence="3" type="ORF">CISG_07985</name>
</gene>
<dbReference type="Proteomes" id="UP000054559">
    <property type="component" value="Unassembled WGS sequence"/>
</dbReference>
<name>A0A0J8R6G3_COCIT</name>
<dbReference type="EMBL" id="DS268182">
    <property type="protein sequence ID" value="KMU80035.1"/>
    <property type="molecule type" value="Genomic_DNA"/>
</dbReference>
<evidence type="ECO:0000256" key="1">
    <source>
        <dbReference type="ARBA" id="ARBA00022737"/>
    </source>
</evidence>
<sequence length="105" mass="11957">MIKRNSSEQESAARVNGFLRTLSSLPGQIKQAAIRRLHQLYPPGNTEDHMAVAYYFFQKDNKDERSVNKALRAVIWQLTQRDAVYQKSVAGACDKPEEFGNTLEL</sequence>
<evidence type="ECO:0000313" key="3">
    <source>
        <dbReference type="EMBL" id="KMU80035.1"/>
    </source>
</evidence>
<reference evidence="4" key="1">
    <citation type="journal article" date="2010" name="Genome Res.">
        <title>Population genomic sequencing of Coccidioides fungi reveals recent hybridization and transposon control.</title>
        <authorList>
            <person name="Neafsey D.E."/>
            <person name="Barker B.M."/>
            <person name="Sharpton T.J."/>
            <person name="Stajich J.E."/>
            <person name="Park D.J."/>
            <person name="Whiston E."/>
            <person name="Hung C.-Y."/>
            <person name="McMahan C."/>
            <person name="White J."/>
            <person name="Sykes S."/>
            <person name="Heiman D."/>
            <person name="Young S."/>
            <person name="Zeng Q."/>
            <person name="Abouelleil A."/>
            <person name="Aftuck L."/>
            <person name="Bessette D."/>
            <person name="Brown A."/>
            <person name="FitzGerald M."/>
            <person name="Lui A."/>
            <person name="Macdonald J.P."/>
            <person name="Priest M."/>
            <person name="Orbach M.J."/>
            <person name="Galgiani J.N."/>
            <person name="Kirkland T.N."/>
            <person name="Cole G.T."/>
            <person name="Birren B.W."/>
            <person name="Henn M.R."/>
            <person name="Taylor J.W."/>
            <person name="Rounsley S.D."/>
        </authorList>
    </citation>
    <scope>NUCLEOTIDE SEQUENCE [LARGE SCALE GENOMIC DNA]</scope>
    <source>
        <strain evidence="4">RMSCC 3703</strain>
    </source>
</reference>